<dbReference type="AlphaFoldDB" id="A0A433DMC3"/>
<dbReference type="InterPro" id="IPR037231">
    <property type="entry name" value="NAP-like_sf"/>
</dbReference>
<accession>A0A433DMC3</accession>
<protein>
    <submittedName>
        <fullName evidence="3">Uncharacterized protein</fullName>
    </submittedName>
</protein>
<feature type="coiled-coil region" evidence="1">
    <location>
        <begin position="14"/>
        <end position="41"/>
    </location>
</feature>
<keyword evidence="1" id="KW-0175">Coiled coil</keyword>
<proteinExistence type="predicted"/>
<name>A0A433DMC3_9FUNG</name>
<feature type="region of interest" description="Disordered" evidence="2">
    <location>
        <begin position="103"/>
        <end position="125"/>
    </location>
</feature>
<evidence type="ECO:0000256" key="1">
    <source>
        <dbReference type="SAM" id="Coils"/>
    </source>
</evidence>
<reference evidence="3 4" key="1">
    <citation type="journal article" date="2018" name="New Phytol.">
        <title>Phylogenomics of Endogonaceae and evolution of mycorrhizas within Mucoromycota.</title>
        <authorList>
            <person name="Chang Y."/>
            <person name="Desiro A."/>
            <person name="Na H."/>
            <person name="Sandor L."/>
            <person name="Lipzen A."/>
            <person name="Clum A."/>
            <person name="Barry K."/>
            <person name="Grigoriev I.V."/>
            <person name="Martin F.M."/>
            <person name="Stajich J.E."/>
            <person name="Smith M.E."/>
            <person name="Bonito G."/>
            <person name="Spatafora J.W."/>
        </authorList>
    </citation>
    <scope>NUCLEOTIDE SEQUENCE [LARGE SCALE GENOMIC DNA]</scope>
    <source>
        <strain evidence="3 4">GMNB39</strain>
    </source>
</reference>
<evidence type="ECO:0000313" key="3">
    <source>
        <dbReference type="EMBL" id="RUP52003.1"/>
    </source>
</evidence>
<dbReference type="EMBL" id="RBNI01000281">
    <property type="protein sequence ID" value="RUP52003.1"/>
    <property type="molecule type" value="Genomic_DNA"/>
</dbReference>
<sequence length="125" mass="14459">MATSKSVAEADPVVERAREELMQLETEVENVEKELVKQQNRLLKPIWEKRKAILSKIPDFWSVAVTSNFESRRLELLTLYIKAVWSLSKVLTSFLYWQPSSACSPDQLRRCGDTQPPYQPSCRSK</sequence>
<evidence type="ECO:0000313" key="4">
    <source>
        <dbReference type="Proteomes" id="UP000268093"/>
    </source>
</evidence>
<gene>
    <name evidence="3" type="ORF">BC936DRAFT_143705</name>
</gene>
<evidence type="ECO:0000256" key="2">
    <source>
        <dbReference type="SAM" id="MobiDB-lite"/>
    </source>
</evidence>
<dbReference type="Proteomes" id="UP000268093">
    <property type="component" value="Unassembled WGS sequence"/>
</dbReference>
<keyword evidence="4" id="KW-1185">Reference proteome</keyword>
<comment type="caution">
    <text evidence="3">The sequence shown here is derived from an EMBL/GenBank/DDBJ whole genome shotgun (WGS) entry which is preliminary data.</text>
</comment>
<organism evidence="3 4">
    <name type="scientific">Jimgerdemannia flammicorona</name>
    <dbReference type="NCBI Taxonomy" id="994334"/>
    <lineage>
        <taxon>Eukaryota</taxon>
        <taxon>Fungi</taxon>
        <taxon>Fungi incertae sedis</taxon>
        <taxon>Mucoromycota</taxon>
        <taxon>Mucoromycotina</taxon>
        <taxon>Endogonomycetes</taxon>
        <taxon>Endogonales</taxon>
        <taxon>Endogonaceae</taxon>
        <taxon>Jimgerdemannia</taxon>
    </lineage>
</organism>
<dbReference type="SUPFAM" id="SSF143113">
    <property type="entry name" value="NAP-like"/>
    <property type="match status" value="1"/>
</dbReference>